<dbReference type="EMBL" id="GGEC01009057">
    <property type="protein sequence ID" value="MBW89540.1"/>
    <property type="molecule type" value="Transcribed_RNA"/>
</dbReference>
<name>A0A2P2J7V4_RHIMU</name>
<reference evidence="1" key="1">
    <citation type="submission" date="2018-02" db="EMBL/GenBank/DDBJ databases">
        <title>Rhizophora mucronata_Transcriptome.</title>
        <authorList>
            <person name="Meera S.P."/>
            <person name="Sreeshan A."/>
            <person name="Augustine A."/>
        </authorList>
    </citation>
    <scope>NUCLEOTIDE SEQUENCE</scope>
    <source>
        <tissue evidence="1">Leaf</tissue>
    </source>
</reference>
<dbReference type="EMBL" id="GGEC01009056">
    <property type="protein sequence ID" value="MBW89539.1"/>
    <property type="molecule type" value="Transcribed_RNA"/>
</dbReference>
<dbReference type="AlphaFoldDB" id="A0A2P2J7V4"/>
<sequence length="39" mass="4329">MCLAYDIIFDEISTLILCGKCVASFCEFEPLDISLSLVL</sequence>
<protein>
    <submittedName>
        <fullName evidence="1">Uncharacterized protein</fullName>
    </submittedName>
</protein>
<evidence type="ECO:0000313" key="1">
    <source>
        <dbReference type="EMBL" id="MBW89540.1"/>
    </source>
</evidence>
<proteinExistence type="predicted"/>
<accession>A0A2P2J7V4</accession>
<organism evidence="1">
    <name type="scientific">Rhizophora mucronata</name>
    <name type="common">Asiatic mangrove</name>
    <dbReference type="NCBI Taxonomy" id="61149"/>
    <lineage>
        <taxon>Eukaryota</taxon>
        <taxon>Viridiplantae</taxon>
        <taxon>Streptophyta</taxon>
        <taxon>Embryophyta</taxon>
        <taxon>Tracheophyta</taxon>
        <taxon>Spermatophyta</taxon>
        <taxon>Magnoliopsida</taxon>
        <taxon>eudicotyledons</taxon>
        <taxon>Gunneridae</taxon>
        <taxon>Pentapetalae</taxon>
        <taxon>rosids</taxon>
        <taxon>fabids</taxon>
        <taxon>Malpighiales</taxon>
        <taxon>Rhizophoraceae</taxon>
        <taxon>Rhizophora</taxon>
    </lineage>
</organism>